<dbReference type="EMBL" id="WHJG01000021">
    <property type="protein sequence ID" value="NHZ81431.1"/>
    <property type="molecule type" value="Genomic_DNA"/>
</dbReference>
<feature type="signal peptide" evidence="1">
    <location>
        <begin position="1"/>
        <end position="22"/>
    </location>
</feature>
<dbReference type="NCBIfam" id="NF033105">
    <property type="entry name" value="bla_subclass_B3"/>
    <property type="match status" value="1"/>
</dbReference>
<gene>
    <name evidence="3" type="primary">bla</name>
    <name evidence="3" type="ORF">F2P44_19435</name>
</gene>
<evidence type="ECO:0000256" key="1">
    <source>
        <dbReference type="SAM" id="SignalP"/>
    </source>
</evidence>
<dbReference type="InterPro" id="IPR050855">
    <property type="entry name" value="NDM-1-like"/>
</dbReference>
<dbReference type="SMART" id="SM00849">
    <property type="entry name" value="Lactamase_B"/>
    <property type="match status" value="1"/>
</dbReference>
<evidence type="ECO:0000259" key="2">
    <source>
        <dbReference type="SMART" id="SM00849"/>
    </source>
</evidence>
<proteinExistence type="predicted"/>
<keyword evidence="1" id="KW-0732">Signal</keyword>
<organism evidence="3 4">
    <name type="scientific">Massilia frigida</name>
    <dbReference type="NCBI Taxonomy" id="2609281"/>
    <lineage>
        <taxon>Bacteria</taxon>
        <taxon>Pseudomonadati</taxon>
        <taxon>Pseudomonadota</taxon>
        <taxon>Betaproteobacteria</taxon>
        <taxon>Burkholderiales</taxon>
        <taxon>Oxalobacteraceae</taxon>
        <taxon>Telluria group</taxon>
        <taxon>Massilia</taxon>
    </lineage>
</organism>
<feature type="domain" description="Metallo-beta-lactamase" evidence="2">
    <location>
        <begin position="45"/>
        <end position="238"/>
    </location>
</feature>
<dbReference type="PANTHER" id="PTHR42951:SF17">
    <property type="entry name" value="METALLO-BETA-LACTAMASE DOMAIN-CONTAINING PROTEIN"/>
    <property type="match status" value="1"/>
</dbReference>
<sequence>MKKKLLACSMFFLGAFLSTAKAADWYAPQDPFRVLGHTYYVGTGGISAVLMTSPAGHILVDAGGPEAAPQVVAHIRKLGFRVEDIRYILNSHAHQDHAGAIADLQKLSGATVLASPAAVRVLESGQPDRGDAQYPNLTSMPPVASTRAVRDGETIHLGPLAVTAHFTPGHTNGGVSWTWQAEENGRTVNVVFADSLTALAAKGLRFSGNPLYPQAQADVERSFATIEALPCDVLVAAHPEAGDLWERKARQAALGAAAFIDADACRQYVVKARARLAQTLGAEAAPGKAPSPLAAKAVP</sequence>
<dbReference type="NCBIfam" id="NF012229">
    <property type="entry name" value="bla_class_B_core"/>
    <property type="match status" value="1"/>
</dbReference>
<protein>
    <submittedName>
        <fullName evidence="3">Subclass B3 metallo-beta-lactamase</fullName>
    </submittedName>
</protein>
<name>A0ABX0NDU6_9BURK</name>
<keyword evidence="4" id="KW-1185">Reference proteome</keyword>
<dbReference type="SUPFAM" id="SSF56281">
    <property type="entry name" value="Metallo-hydrolase/oxidoreductase"/>
    <property type="match status" value="1"/>
</dbReference>
<evidence type="ECO:0000313" key="3">
    <source>
        <dbReference type="EMBL" id="NHZ81431.1"/>
    </source>
</evidence>
<feature type="chain" id="PRO_5045342320" evidence="1">
    <location>
        <begin position="23"/>
        <end position="299"/>
    </location>
</feature>
<evidence type="ECO:0000313" key="4">
    <source>
        <dbReference type="Proteomes" id="UP000621455"/>
    </source>
</evidence>
<dbReference type="Pfam" id="PF00753">
    <property type="entry name" value="Lactamase_B"/>
    <property type="match status" value="1"/>
</dbReference>
<dbReference type="Gene3D" id="3.60.15.10">
    <property type="entry name" value="Ribonuclease Z/Hydroxyacylglutathione hydrolase-like"/>
    <property type="match status" value="1"/>
</dbReference>
<dbReference type="InterPro" id="IPR001279">
    <property type="entry name" value="Metallo-B-lactamas"/>
</dbReference>
<dbReference type="PANTHER" id="PTHR42951">
    <property type="entry name" value="METALLO-BETA-LACTAMASE DOMAIN-CONTAINING"/>
    <property type="match status" value="1"/>
</dbReference>
<dbReference type="Proteomes" id="UP000621455">
    <property type="component" value="Unassembled WGS sequence"/>
</dbReference>
<comment type="caution">
    <text evidence="3">The sequence shown here is derived from an EMBL/GenBank/DDBJ whole genome shotgun (WGS) entry which is preliminary data.</text>
</comment>
<dbReference type="InterPro" id="IPR036866">
    <property type="entry name" value="RibonucZ/Hydroxyglut_hydro"/>
</dbReference>
<accession>A0ABX0NDU6</accession>
<reference evidence="3 4" key="1">
    <citation type="submission" date="2019-10" db="EMBL/GenBank/DDBJ databases">
        <title>Taxonomy of Antarctic Massilia spp.: description of Massilia rubra sp. nov., Massilia aquatica sp. nov., Massilia mucilaginosa sp. nov., Massilia frigida sp. nov. isolated from streams, lakes and regoliths.</title>
        <authorList>
            <person name="Holochova P."/>
            <person name="Sedlacek I."/>
            <person name="Kralova S."/>
            <person name="Maslanova I."/>
            <person name="Busse H.-J."/>
            <person name="Stankova E."/>
            <person name="Vrbovska V."/>
            <person name="Kovarovic V."/>
            <person name="Bartak M."/>
            <person name="Svec P."/>
            <person name="Pantucek R."/>
        </authorList>
    </citation>
    <scope>NUCLEOTIDE SEQUENCE [LARGE SCALE GENOMIC DNA]</scope>
    <source>
        <strain evidence="3 4">CCM 8695</strain>
    </source>
</reference>